<dbReference type="GO" id="GO:0016020">
    <property type="term" value="C:membrane"/>
    <property type="evidence" value="ECO:0007669"/>
    <property type="project" value="TreeGrafter"/>
</dbReference>
<comment type="catalytic activity">
    <reaction evidence="12">
        <text>L-glutamate + NH4(+) + ATP = L-glutamine + ADP + phosphate + H(+)</text>
        <dbReference type="Rhea" id="RHEA:16169"/>
        <dbReference type="ChEBI" id="CHEBI:15378"/>
        <dbReference type="ChEBI" id="CHEBI:28938"/>
        <dbReference type="ChEBI" id="CHEBI:29985"/>
        <dbReference type="ChEBI" id="CHEBI:30616"/>
        <dbReference type="ChEBI" id="CHEBI:43474"/>
        <dbReference type="ChEBI" id="CHEBI:58359"/>
        <dbReference type="ChEBI" id="CHEBI:456216"/>
        <dbReference type="EC" id="6.3.1.2"/>
    </reaction>
</comment>
<feature type="binding site" evidence="7">
    <location>
        <position position="243"/>
    </location>
    <ligand>
        <name>Mg(2+)</name>
        <dbReference type="ChEBI" id="CHEBI:18420"/>
        <label>1</label>
    </ligand>
</feature>
<dbReference type="Pfam" id="PF00120">
    <property type="entry name" value="Gln-synt_C"/>
    <property type="match status" value="1"/>
</dbReference>
<evidence type="ECO:0000256" key="4">
    <source>
        <dbReference type="ARBA" id="ARBA00023231"/>
    </source>
</evidence>
<feature type="binding site" evidence="5">
    <location>
        <position position="369"/>
    </location>
    <ligand>
        <name>L-glutamate</name>
        <dbReference type="ChEBI" id="CHEBI:29985"/>
    </ligand>
</feature>
<dbReference type="AlphaFoldDB" id="A0A1E2S399"/>
<dbReference type="SMART" id="SM01230">
    <property type="entry name" value="Gln-synt_C"/>
    <property type="match status" value="1"/>
</dbReference>
<dbReference type="InterPro" id="IPR001637">
    <property type="entry name" value="Gln_synth_I_adenylation_site"/>
</dbReference>
<feature type="domain" description="GS beta-grasp" evidence="13">
    <location>
        <begin position="43"/>
        <end position="127"/>
    </location>
</feature>
<keyword evidence="7" id="KW-0479">Metal-binding</keyword>
<feature type="binding site" evidence="6">
    <location>
        <position position="238"/>
    </location>
    <ligand>
        <name>ATP</name>
        <dbReference type="ChEBI" id="CHEBI:30616"/>
    </ligand>
</feature>
<dbReference type="Gene3D" id="3.30.590.10">
    <property type="entry name" value="Glutamine synthetase/guanido kinase, catalytic domain"/>
    <property type="match status" value="1"/>
</dbReference>
<dbReference type="PROSITE" id="PS00182">
    <property type="entry name" value="GLNA_ADENYLATION"/>
    <property type="match status" value="1"/>
</dbReference>
<feature type="binding site" evidence="7">
    <location>
        <position position="250"/>
    </location>
    <ligand>
        <name>Mg(2+)</name>
        <dbReference type="ChEBI" id="CHEBI:18420"/>
        <label>1</label>
    </ligand>
</feature>
<dbReference type="InterPro" id="IPR014746">
    <property type="entry name" value="Gln_synth/guanido_kin_cat_dom"/>
</dbReference>
<evidence type="ECO:0000313" key="16">
    <source>
        <dbReference type="Proteomes" id="UP000095087"/>
    </source>
</evidence>
<evidence type="ECO:0000256" key="3">
    <source>
        <dbReference type="ARBA" id="ARBA00011258"/>
    </source>
</evidence>
<evidence type="ECO:0000256" key="7">
    <source>
        <dbReference type="PIRSR" id="PIRSR604809-3"/>
    </source>
</evidence>
<comment type="caution">
    <text evidence="15">The sequence shown here is derived from an EMBL/GenBank/DDBJ whole genome shotgun (WGS) entry which is preliminary data.</text>
</comment>
<evidence type="ECO:0000256" key="11">
    <source>
        <dbReference type="RuleBase" id="RU000387"/>
    </source>
</evidence>
<keyword evidence="16" id="KW-1185">Reference proteome</keyword>
<comment type="cofactor">
    <cofactor evidence="7">
        <name>Mg(2+)</name>
        <dbReference type="ChEBI" id="CHEBI:18420"/>
    </cofactor>
    <text evidence="7">Binds 2 Mg(2+) ions per subunit.</text>
</comment>
<accession>A0A1E2S399</accession>
<keyword evidence="6 12" id="KW-0067">ATP-binding</keyword>
<evidence type="ECO:0000256" key="2">
    <source>
        <dbReference type="ARBA" id="ARBA00009897"/>
    </source>
</evidence>
<dbReference type="InterPro" id="IPR004809">
    <property type="entry name" value="Gln_synth_I"/>
</dbReference>
<dbReference type="InterPro" id="IPR027303">
    <property type="entry name" value="Gln_synth_gly_rich_site"/>
</dbReference>
<dbReference type="PROSITE" id="PS00181">
    <property type="entry name" value="GLNA_ATP"/>
    <property type="match status" value="1"/>
</dbReference>
<keyword evidence="12 15" id="KW-0436">Ligase</keyword>
<feature type="binding site" evidence="5">
    <location>
        <position position="389"/>
    </location>
    <ligand>
        <name>L-glutamate</name>
        <dbReference type="ChEBI" id="CHEBI:29985"/>
    </ligand>
</feature>
<feature type="binding site" evidence="5">
    <location>
        <begin position="294"/>
        <end position="295"/>
    </location>
    <ligand>
        <name>L-glutamate</name>
        <dbReference type="ChEBI" id="CHEBI:29985"/>
    </ligand>
</feature>
<comment type="subcellular location">
    <subcellularLocation>
        <location evidence="11">Cytoplasm</location>
    </subcellularLocation>
</comment>
<dbReference type="InterPro" id="IPR027302">
    <property type="entry name" value="Gln_synth_N_conserv_site"/>
</dbReference>
<proteinExistence type="inferred from homology"/>
<dbReference type="Pfam" id="PF03951">
    <property type="entry name" value="Gln-synt_N"/>
    <property type="match status" value="1"/>
</dbReference>
<dbReference type="PROSITE" id="PS51987">
    <property type="entry name" value="GS_CATALYTIC"/>
    <property type="match status" value="1"/>
</dbReference>
<evidence type="ECO:0000256" key="12">
    <source>
        <dbReference type="RuleBase" id="RU004356"/>
    </source>
</evidence>
<feature type="binding site" evidence="7">
    <location>
        <position position="299"/>
    </location>
    <ligand>
        <name>Mg(2+)</name>
        <dbReference type="ChEBI" id="CHEBI:18420"/>
        <label>1</label>
    </ligand>
</feature>
<keyword evidence="8" id="KW-0597">Phosphoprotein</keyword>
<evidence type="ECO:0000256" key="1">
    <source>
        <dbReference type="ARBA" id="ARBA00003117"/>
    </source>
</evidence>
<comment type="subunit">
    <text evidence="3">Oligomer of 12 subunits arranged in the form of two hexameric ring.</text>
</comment>
<dbReference type="PANTHER" id="PTHR43407:SF2">
    <property type="entry name" value="GLUTAMINE SYNTHETASE"/>
    <property type="match status" value="1"/>
</dbReference>
<evidence type="ECO:0000256" key="6">
    <source>
        <dbReference type="PIRSR" id="PIRSR604809-2"/>
    </source>
</evidence>
<dbReference type="GO" id="GO:0019740">
    <property type="term" value="P:nitrogen utilization"/>
    <property type="evidence" value="ECO:0007669"/>
    <property type="project" value="TreeGrafter"/>
</dbReference>
<dbReference type="PATRIC" id="fig|1177755.3.peg.641"/>
<dbReference type="PANTHER" id="PTHR43407">
    <property type="entry name" value="GLUTAMINE SYNTHETASE"/>
    <property type="match status" value="1"/>
</dbReference>
<dbReference type="GO" id="GO:0006542">
    <property type="term" value="P:glutamine biosynthetic process"/>
    <property type="evidence" value="ECO:0007669"/>
    <property type="project" value="InterPro"/>
</dbReference>
<evidence type="ECO:0000256" key="10">
    <source>
        <dbReference type="RuleBase" id="RU000384"/>
    </source>
</evidence>
<feature type="binding site" evidence="7">
    <location>
        <position position="162"/>
    </location>
    <ligand>
        <name>Mg(2+)</name>
        <dbReference type="ChEBI" id="CHEBI:18420"/>
        <label>1</label>
    </ligand>
</feature>
<dbReference type="GO" id="GO:0005524">
    <property type="term" value="F:ATP binding"/>
    <property type="evidence" value="ECO:0007669"/>
    <property type="project" value="UniProtKB-KW"/>
</dbReference>
<keyword evidence="7" id="KW-0460">Magnesium</keyword>
<dbReference type="InterPro" id="IPR008146">
    <property type="entry name" value="Gln_synth_cat_dom"/>
</dbReference>
<feature type="binding site" evidence="6">
    <location>
        <position position="382"/>
    </location>
    <ligand>
        <name>ATP</name>
        <dbReference type="ChEBI" id="CHEBI:30616"/>
    </ligand>
</feature>
<dbReference type="GO" id="GO:0004356">
    <property type="term" value="F:glutamine synthetase activity"/>
    <property type="evidence" value="ECO:0007669"/>
    <property type="project" value="UniProtKB-EC"/>
</dbReference>
<keyword evidence="4" id="KW-0535">Nitrogen fixation</keyword>
<feature type="binding site" evidence="5">
    <location>
        <position position="351"/>
    </location>
    <ligand>
        <name>L-glutamate</name>
        <dbReference type="ChEBI" id="CHEBI:29985"/>
    </ligand>
</feature>
<dbReference type="FunFam" id="3.30.590.10:FF:000001">
    <property type="entry name" value="Glutamine synthetase"/>
    <property type="match status" value="1"/>
</dbReference>
<dbReference type="NCBIfam" id="TIGR00653">
    <property type="entry name" value="GlnA"/>
    <property type="match status" value="1"/>
</dbReference>
<comment type="similarity">
    <text evidence="2 9 10">Belongs to the glutamine synthetase family.</text>
</comment>
<keyword evidence="11" id="KW-0963">Cytoplasm</keyword>
<keyword evidence="6 12" id="KW-0547">Nucleotide-binding</keyword>
<feature type="binding site" evidence="5">
    <location>
        <position position="357"/>
    </location>
    <ligand>
        <name>L-glutamate</name>
        <dbReference type="ChEBI" id="CHEBI:29985"/>
    </ligand>
</feature>
<organism evidence="15 16">
    <name type="scientific">Methyloligella halotolerans</name>
    <dbReference type="NCBI Taxonomy" id="1177755"/>
    <lineage>
        <taxon>Bacteria</taxon>
        <taxon>Pseudomonadati</taxon>
        <taxon>Pseudomonadota</taxon>
        <taxon>Alphaproteobacteria</taxon>
        <taxon>Hyphomicrobiales</taxon>
        <taxon>Hyphomicrobiaceae</taxon>
        <taxon>Methyloligella</taxon>
    </lineage>
</organism>
<dbReference type="PROSITE" id="PS51986">
    <property type="entry name" value="GS_BETA_GRASP"/>
    <property type="match status" value="1"/>
</dbReference>
<dbReference type="EMBL" id="MASI01000001">
    <property type="protein sequence ID" value="ODA68808.1"/>
    <property type="molecule type" value="Genomic_DNA"/>
</dbReference>
<dbReference type="GO" id="GO:0046872">
    <property type="term" value="F:metal ion binding"/>
    <property type="evidence" value="ECO:0007669"/>
    <property type="project" value="UniProtKB-KW"/>
</dbReference>
<feature type="binding site" evidence="7">
    <location>
        <position position="387"/>
    </location>
    <ligand>
        <name>Mg(2+)</name>
        <dbReference type="ChEBI" id="CHEBI:18420"/>
        <label>1</label>
    </ligand>
</feature>
<evidence type="ECO:0000256" key="8">
    <source>
        <dbReference type="PIRSR" id="PIRSR604809-50"/>
    </source>
</evidence>
<dbReference type="SUPFAM" id="SSF54368">
    <property type="entry name" value="Glutamine synthetase, N-terminal domain"/>
    <property type="match status" value="1"/>
</dbReference>
<dbReference type="InterPro" id="IPR036651">
    <property type="entry name" value="Gln_synt_N_sf"/>
</dbReference>
<dbReference type="Gene3D" id="3.10.20.70">
    <property type="entry name" value="Glutamine synthetase, N-terminal domain"/>
    <property type="match status" value="1"/>
</dbReference>
<comment type="subunit">
    <text evidence="11">Oligomer of 12 subunits arranged in the form of two hexagons.</text>
</comment>
<dbReference type="STRING" id="1177755.A7A08_00642"/>
<evidence type="ECO:0000313" key="15">
    <source>
        <dbReference type="EMBL" id="ODA68808.1"/>
    </source>
</evidence>
<dbReference type="PROSITE" id="PS00180">
    <property type="entry name" value="GLNA_1"/>
    <property type="match status" value="1"/>
</dbReference>
<feature type="domain" description="GS catalytic" evidence="14">
    <location>
        <begin position="135"/>
        <end position="498"/>
    </location>
</feature>
<evidence type="ECO:0000256" key="9">
    <source>
        <dbReference type="PROSITE-ProRule" id="PRU01330"/>
    </source>
</evidence>
<dbReference type="SUPFAM" id="SSF55931">
    <property type="entry name" value="Glutamine synthetase/guanido kinase"/>
    <property type="match status" value="1"/>
</dbReference>
<feature type="binding site" evidence="7">
    <location>
        <position position="160"/>
    </location>
    <ligand>
        <name>Mg(2+)</name>
        <dbReference type="ChEBI" id="CHEBI:18420"/>
        <label>1</label>
    </ligand>
</feature>
<dbReference type="InterPro" id="IPR008147">
    <property type="entry name" value="Gln_synt_N"/>
</dbReference>
<evidence type="ECO:0000256" key="5">
    <source>
        <dbReference type="PIRSR" id="PIRSR604809-1"/>
    </source>
</evidence>
<dbReference type="GO" id="GO:0005737">
    <property type="term" value="C:cytoplasm"/>
    <property type="evidence" value="ECO:0007669"/>
    <property type="project" value="UniProtKB-SubCell"/>
</dbReference>
<feature type="binding site" evidence="6">
    <location>
        <begin position="301"/>
        <end position="303"/>
    </location>
    <ligand>
        <name>ATP</name>
        <dbReference type="ChEBI" id="CHEBI:30616"/>
    </ligand>
</feature>
<protein>
    <recommendedName>
        <fullName evidence="12">Glutamine synthetase</fullName>
        <ecNumber evidence="12">6.3.1.2</ecNumber>
    </recommendedName>
</protein>
<name>A0A1E2S399_9HYPH</name>
<dbReference type="EC" id="6.3.1.2" evidence="12"/>
<gene>
    <name evidence="15" type="ORF">A7A08_00642</name>
</gene>
<feature type="modified residue" description="O-AMP-tyrosine" evidence="8">
    <location>
        <position position="427"/>
    </location>
</feature>
<evidence type="ECO:0000259" key="14">
    <source>
        <dbReference type="PROSITE" id="PS51987"/>
    </source>
</evidence>
<sequence length="498" mass="55335">MSPHHQFIKDCRQGCLAAIILFPKRQGSTMADASSLVKKIKDEDIKYVDVRFTDPRGKMQHVTMDAGLMDEEAFAEGVMFDGSSIAGWKTIDQSDMKLMPDCDTAILDPFFAQSTLAVVCNVLEPTTDEPYERDPRGVAVKAQEYLKQTGVGDMAVFGPEPEFFIFDDVRFKADPYNCMFRVDSSELPSNMDTEYEMGNMGHRPRTKGGYFPVPPIDSGQDLRSEILSVMGEMGVPVEKHHHEVAAAQHELGIKFGPLVKTADNIQLYKYAVHNVTAAYGKTATFMPKPVFGDNGSGMHVHQSIWKDGNPTFAGDKYADLSDNALYYIGGILKHARALNAFTNPSTNSYKRLVPGYEAPVLLAYSSRNRSASCRIPFGSSPKSKRVEVRFPDPMANPYLAFAALLMAGLDGIENKIDPGSAMDKNLYDLPPEELADIPTVSGSLAEACEALDSDREFLKKGNVFTEDMIDGYLELKMEEIDALRLMPHPVEYELYYSW</sequence>
<feature type="binding site" evidence="6">
    <location>
        <position position="369"/>
    </location>
    <ligand>
        <name>ATP</name>
        <dbReference type="ChEBI" id="CHEBI:30616"/>
    </ligand>
</feature>
<dbReference type="Proteomes" id="UP000095087">
    <property type="component" value="Unassembled WGS sequence"/>
</dbReference>
<reference evidence="15 16" key="1">
    <citation type="submission" date="2016-07" db="EMBL/GenBank/DDBJ databases">
        <title>Draft genome sequence of Methyloligella halotolerans C2T (VKM B-2706T=CCUG 61687T=DSM 25045T), a halotolerant polyhydroxybutyrate accumulating methylotroph.</title>
        <authorList>
            <person name="Vasilenko O.V."/>
            <person name="Doronina N.V."/>
            <person name="Poroshina M.N."/>
            <person name="Tarlachkov S.V."/>
            <person name="Trotsenko Y.A."/>
        </authorList>
    </citation>
    <scope>NUCLEOTIDE SEQUENCE [LARGE SCALE GENOMIC DNA]</scope>
    <source>
        <strain evidence="15 16">VKM B-2706</strain>
    </source>
</reference>
<evidence type="ECO:0000259" key="13">
    <source>
        <dbReference type="PROSITE" id="PS51986"/>
    </source>
</evidence>
<comment type="function">
    <text evidence="1">Catalyzes the ATP-dependent biosynthesis of glutamine from glutamate and ammonia.</text>
</comment>